<reference evidence="2" key="1">
    <citation type="submission" date="2017-09" db="EMBL/GenBank/DDBJ databases">
        <title>Depth-based differentiation of microbial function through sediment-hosted aquifers and enrichment of novel symbionts in the deep terrestrial subsurface.</title>
        <authorList>
            <person name="Probst A.J."/>
            <person name="Ladd B."/>
            <person name="Jarett J.K."/>
            <person name="Geller-Mcgrath D.E."/>
            <person name="Sieber C.M.K."/>
            <person name="Emerson J.B."/>
            <person name="Anantharaman K."/>
            <person name="Thomas B.C."/>
            <person name="Malmstrom R."/>
            <person name="Stieglmeier M."/>
            <person name="Klingl A."/>
            <person name="Woyke T."/>
            <person name="Ryan C.M."/>
            <person name="Banfield J.F."/>
        </authorList>
    </citation>
    <scope>NUCLEOTIDE SEQUENCE [LARGE SCALE GENOMIC DNA]</scope>
</reference>
<accession>A0A2M7DCY5</accession>
<organism evidence="1 2">
    <name type="scientific">bacterium (Candidatus Gribaldobacteria) CG02_land_8_20_14_3_00_41_15</name>
    <dbReference type="NCBI Taxonomy" id="2014270"/>
    <lineage>
        <taxon>Bacteria</taxon>
        <taxon>Candidatus Gribaldobacteria</taxon>
    </lineage>
</organism>
<comment type="caution">
    <text evidence="1">The sequence shown here is derived from an EMBL/GenBank/DDBJ whole genome shotgun (WGS) entry which is preliminary data.</text>
</comment>
<dbReference type="Proteomes" id="UP000229030">
    <property type="component" value="Unassembled WGS sequence"/>
</dbReference>
<dbReference type="AlphaFoldDB" id="A0A2M7DCY5"/>
<protein>
    <recommendedName>
        <fullName evidence="3">PIN domain-containing protein</fullName>
    </recommendedName>
</protein>
<evidence type="ECO:0000313" key="2">
    <source>
        <dbReference type="Proteomes" id="UP000229030"/>
    </source>
</evidence>
<dbReference type="EMBL" id="PETV01000105">
    <property type="protein sequence ID" value="PIV46685.1"/>
    <property type="molecule type" value="Genomic_DNA"/>
</dbReference>
<sequence>MERKPTIYIETTIPNFFFDFKNQSVEKKVDTVFFWNNNLKDFEPVISLAVARELSAVLDEELKKELLGLVENIKKVEINQEVIALAEKYVAEGMIPHKYSADAVHLAGATVHKID</sequence>
<evidence type="ECO:0000313" key="1">
    <source>
        <dbReference type="EMBL" id="PIV46685.1"/>
    </source>
</evidence>
<gene>
    <name evidence="1" type="ORF">COS21_04030</name>
</gene>
<name>A0A2M7DCY5_9BACT</name>
<evidence type="ECO:0008006" key="3">
    <source>
        <dbReference type="Google" id="ProtNLM"/>
    </source>
</evidence>
<proteinExistence type="predicted"/>